<evidence type="ECO:0000313" key="3">
    <source>
        <dbReference type="EMBL" id="SEG66450.1"/>
    </source>
</evidence>
<sequence length="344" mass="39132">MPPSNNQDLMSYNEDTGRFQFGPDLKANIEEKLSDLPDEAYDRLLDLVRLEPTSNSKLKNQWNMASGSEVHQYLESELNPFYYRGDNSYIRVTKEAKDFVRQNSGLNQYVTEESGSSEDVSENIRNRDLLMDLVTVAQSLGHLPDEKEIEANSSYSSDRFRNEFGGLFEACQEAGIVPDSVTKDDYTAVTENKKEQEASQAEDRESEYSTSDPSAAELVEELQWVNQNIETVPSPSDMNELGIFTGPKYQDQFGSWDEALDAAGIDKGEMLLQDMDRVAGEVAKDLTQSEMNEYGRHSSTMIARYFGGWTEAKERLQEWRKEKENDSSEEFDNMVNDRLDDILG</sequence>
<dbReference type="Proteomes" id="UP000296733">
    <property type="component" value="Chromosome"/>
</dbReference>
<accession>A0A1H6C0H4</accession>
<gene>
    <name evidence="2" type="ORF">DV707_13080</name>
    <name evidence="3" type="ORF">SAMN04488133_3104</name>
</gene>
<dbReference type="InterPro" id="IPR043815">
    <property type="entry name" value="DUF5797"/>
</dbReference>
<feature type="region of interest" description="Disordered" evidence="1">
    <location>
        <begin position="320"/>
        <end position="344"/>
    </location>
</feature>
<evidence type="ECO:0000313" key="5">
    <source>
        <dbReference type="Proteomes" id="UP000296733"/>
    </source>
</evidence>
<reference evidence="3 4" key="1">
    <citation type="submission" date="2016-10" db="EMBL/GenBank/DDBJ databases">
        <authorList>
            <person name="de Groot N.N."/>
        </authorList>
    </citation>
    <scope>NUCLEOTIDE SEQUENCE [LARGE SCALE GENOMIC DNA]</scope>
    <source>
        <strain evidence="3 4">CGMCC 1.10331</strain>
    </source>
</reference>
<evidence type="ECO:0000313" key="2">
    <source>
        <dbReference type="EMBL" id="QCC48516.1"/>
    </source>
</evidence>
<dbReference type="EMBL" id="CP031311">
    <property type="protein sequence ID" value="QCC48516.1"/>
    <property type="molecule type" value="Genomic_DNA"/>
</dbReference>
<dbReference type="AlphaFoldDB" id="A0A1H6C0H4"/>
<feature type="compositionally biased region" description="Basic and acidic residues" evidence="1">
    <location>
        <begin position="335"/>
        <end position="344"/>
    </location>
</feature>
<dbReference type="InterPro" id="IPR041025">
    <property type="entry name" value="HNH_repeat"/>
</dbReference>
<dbReference type="Pfam" id="PF19110">
    <property type="entry name" value="DUF5797"/>
    <property type="match status" value="1"/>
</dbReference>
<dbReference type="Proteomes" id="UP000236740">
    <property type="component" value="Unassembled WGS sequence"/>
</dbReference>
<dbReference type="Pfam" id="PF18780">
    <property type="entry name" value="HNH_repeat"/>
    <property type="match status" value="2"/>
</dbReference>
<feature type="region of interest" description="Disordered" evidence="1">
    <location>
        <begin position="190"/>
        <end position="214"/>
    </location>
</feature>
<reference evidence="2 5" key="2">
    <citation type="journal article" date="2019" name="Nat. Commun.">
        <title>A new type of DNA phosphorothioation-based antiviral system in archaea.</title>
        <authorList>
            <person name="Xiong L."/>
            <person name="Liu S."/>
            <person name="Chen S."/>
            <person name="Xiao Y."/>
            <person name="Zhu B."/>
            <person name="Gao Y."/>
            <person name="Zhang Y."/>
            <person name="Chen B."/>
            <person name="Luo J."/>
            <person name="Deng Z."/>
            <person name="Chen X."/>
            <person name="Wang L."/>
            <person name="Chen S."/>
        </authorList>
    </citation>
    <scope>NUCLEOTIDE SEQUENCE [LARGE SCALE GENOMIC DNA]</scope>
    <source>
        <strain evidence="2 5">CGMCC 1.10331</strain>
    </source>
</reference>
<keyword evidence="4" id="KW-1185">Reference proteome</keyword>
<organism evidence="3 4">
    <name type="scientific">Halobellus limi</name>
    <dbReference type="NCBI Taxonomy" id="699433"/>
    <lineage>
        <taxon>Archaea</taxon>
        <taxon>Methanobacteriati</taxon>
        <taxon>Methanobacteriota</taxon>
        <taxon>Stenosarchaea group</taxon>
        <taxon>Halobacteria</taxon>
        <taxon>Halobacteriales</taxon>
        <taxon>Haloferacaceae</taxon>
        <taxon>Halobellus</taxon>
    </lineage>
</organism>
<evidence type="ECO:0000256" key="1">
    <source>
        <dbReference type="SAM" id="MobiDB-lite"/>
    </source>
</evidence>
<feature type="compositionally biased region" description="Basic and acidic residues" evidence="1">
    <location>
        <begin position="190"/>
        <end position="207"/>
    </location>
</feature>
<dbReference type="KEGG" id="hlm:DV707_13080"/>
<evidence type="ECO:0000313" key="4">
    <source>
        <dbReference type="Proteomes" id="UP000236740"/>
    </source>
</evidence>
<name>A0A1H6C0H4_9EURY</name>
<proteinExistence type="predicted"/>
<dbReference type="EMBL" id="FNVN01000006">
    <property type="protein sequence ID" value="SEG66450.1"/>
    <property type="molecule type" value="Genomic_DNA"/>
</dbReference>
<protein>
    <submittedName>
        <fullName evidence="3">Uncharacterized protein</fullName>
    </submittedName>
</protein>